<dbReference type="OrthoDB" id="4829420at2"/>
<sequence length="260" mass="28429">MNRHLSDDDVMRALAEMNPVPPGSTRSATEAIRREALLERITSTPPTGAAPFPRRRLGARIAALLGAIAVALAAVFGAASPATAESVLRDTAAAAATVSLGDGQYWHVRSQVQYPNLPQTTWELWQSDTRMLIRDSLPAAMAAAEKGTDTLDPNLIRVRDMTSSVEGDLPPRFGGDLRMTAQEIALLPTDPDELRRRILQRIDWRPYGDDYTVWDTVLGLLWTDPLSPAQRQAAWEVLADIGKARLLGEQTDAALSDRLL</sequence>
<evidence type="ECO:0000256" key="1">
    <source>
        <dbReference type="SAM" id="Phobius"/>
    </source>
</evidence>
<feature type="transmembrane region" description="Helical" evidence="1">
    <location>
        <begin position="61"/>
        <end position="79"/>
    </location>
</feature>
<accession>A0A4P6EM50</accession>
<organism evidence="2 3">
    <name type="scientific">Xylanimonas allomyrinae</name>
    <dbReference type="NCBI Taxonomy" id="2509459"/>
    <lineage>
        <taxon>Bacteria</taxon>
        <taxon>Bacillati</taxon>
        <taxon>Actinomycetota</taxon>
        <taxon>Actinomycetes</taxon>
        <taxon>Micrococcales</taxon>
        <taxon>Promicromonosporaceae</taxon>
        <taxon>Xylanimonas</taxon>
    </lineage>
</organism>
<keyword evidence="3" id="KW-1185">Reference proteome</keyword>
<dbReference type="EMBL" id="CP035495">
    <property type="protein sequence ID" value="QAY62803.1"/>
    <property type="molecule type" value="Genomic_DNA"/>
</dbReference>
<name>A0A4P6EM50_9MICO</name>
<dbReference type="AlphaFoldDB" id="A0A4P6EM50"/>
<keyword evidence="1" id="KW-0812">Transmembrane</keyword>
<dbReference type="KEGG" id="xyl:ET495_05510"/>
<keyword evidence="1" id="KW-1133">Transmembrane helix</keyword>
<gene>
    <name evidence="2" type="ORF">ET495_05510</name>
</gene>
<reference evidence="2 3" key="1">
    <citation type="submission" date="2019-01" db="EMBL/GenBank/DDBJ databases">
        <title>Genome sequencing of strain 2JSPR-7.</title>
        <authorList>
            <person name="Heo J."/>
            <person name="Kim S.-J."/>
            <person name="Kim J.-S."/>
            <person name="Hong S.-B."/>
            <person name="Kwon S.-W."/>
        </authorList>
    </citation>
    <scope>NUCLEOTIDE SEQUENCE [LARGE SCALE GENOMIC DNA]</scope>
    <source>
        <strain evidence="2 3">2JSPR-7</strain>
    </source>
</reference>
<protein>
    <submittedName>
        <fullName evidence="2">Uncharacterized protein</fullName>
    </submittedName>
</protein>
<evidence type="ECO:0000313" key="3">
    <source>
        <dbReference type="Proteomes" id="UP000291758"/>
    </source>
</evidence>
<proteinExistence type="predicted"/>
<dbReference type="Proteomes" id="UP000291758">
    <property type="component" value="Chromosome"/>
</dbReference>
<evidence type="ECO:0000313" key="2">
    <source>
        <dbReference type="EMBL" id="QAY62803.1"/>
    </source>
</evidence>
<keyword evidence="1" id="KW-0472">Membrane</keyword>
<dbReference type="RefSeq" id="WP_129203290.1">
    <property type="nucleotide sequence ID" value="NZ_CP035495.1"/>
</dbReference>